<name>A0A0L6VVH2_9BASI</name>
<protein>
    <submittedName>
        <fullName evidence="1">Uncharacterized protein</fullName>
    </submittedName>
</protein>
<reference evidence="1 2" key="1">
    <citation type="submission" date="2015-08" db="EMBL/GenBank/DDBJ databases">
        <title>Next Generation Sequencing and Analysis of the Genome of Puccinia sorghi L Schw, the Causal Agent of Maize Common Rust.</title>
        <authorList>
            <person name="Rochi L."/>
            <person name="Burguener G."/>
            <person name="Darino M."/>
            <person name="Turjanski A."/>
            <person name="Kreff E."/>
            <person name="Dieguez M.J."/>
            <person name="Sacco F."/>
        </authorList>
    </citation>
    <scope>NUCLEOTIDE SEQUENCE [LARGE SCALE GENOMIC DNA]</scope>
    <source>
        <strain evidence="1 2">RO10H11247</strain>
    </source>
</reference>
<organism evidence="1 2">
    <name type="scientific">Puccinia sorghi</name>
    <dbReference type="NCBI Taxonomy" id="27349"/>
    <lineage>
        <taxon>Eukaryota</taxon>
        <taxon>Fungi</taxon>
        <taxon>Dikarya</taxon>
        <taxon>Basidiomycota</taxon>
        <taxon>Pucciniomycotina</taxon>
        <taxon>Pucciniomycetes</taxon>
        <taxon>Pucciniales</taxon>
        <taxon>Pucciniaceae</taxon>
        <taxon>Puccinia</taxon>
    </lineage>
</organism>
<keyword evidence="2" id="KW-1185">Reference proteome</keyword>
<proteinExistence type="predicted"/>
<comment type="caution">
    <text evidence="1">The sequence shown here is derived from an EMBL/GenBank/DDBJ whole genome shotgun (WGS) entry which is preliminary data.</text>
</comment>
<dbReference type="Proteomes" id="UP000037035">
    <property type="component" value="Unassembled WGS sequence"/>
</dbReference>
<dbReference type="AlphaFoldDB" id="A0A0L6VVH2"/>
<dbReference type="EMBL" id="LAVV01000055">
    <property type="protein sequence ID" value="KNZ64676.1"/>
    <property type="molecule type" value="Genomic_DNA"/>
</dbReference>
<gene>
    <name evidence="1" type="ORF">VP01_1004g4</name>
</gene>
<dbReference type="VEuPathDB" id="FungiDB:VP01_1004g4"/>
<accession>A0A0L6VVH2</accession>
<evidence type="ECO:0000313" key="1">
    <source>
        <dbReference type="EMBL" id="KNZ64676.1"/>
    </source>
</evidence>
<evidence type="ECO:0000313" key="2">
    <source>
        <dbReference type="Proteomes" id="UP000037035"/>
    </source>
</evidence>
<dbReference type="OrthoDB" id="1751476at2759"/>
<sequence length="185" mass="21331">MKGLYVGNLLSLNFDYSRLRKNLGIPLKLKKTCKSCASFKIARVISIQLGNKVSYLILPEQSYSKIKPNGLLGHLIGYNIELQSYHILTEDSKIIETKHIEFLDFKQIKRDSSLDDDLESILKTEQAENTESIYDETEEKAGKAKDMLAKPNNMEHHDVWEDRFDTIIISENHLGFHDSTFHFII</sequence>